<dbReference type="AlphaFoldDB" id="A0A2S9WYX8"/>
<gene>
    <name evidence="1" type="ORF">BUE93_21120</name>
</gene>
<dbReference type="GO" id="GO:0003677">
    <property type="term" value="F:DNA binding"/>
    <property type="evidence" value="ECO:0007669"/>
    <property type="project" value="InterPro"/>
</dbReference>
<dbReference type="Proteomes" id="UP000239469">
    <property type="component" value="Unassembled WGS sequence"/>
</dbReference>
<reference evidence="1 2" key="1">
    <citation type="submission" date="2017-01" db="EMBL/GenBank/DDBJ databases">
        <title>New insights into the genetic diversity of Chromobacterium isolated from tropical freshwater lake.</title>
        <authorList>
            <person name="Santos A.B."/>
            <person name="Nascimento A.M."/>
            <person name="Da Silva P.C."/>
        </authorList>
    </citation>
    <scope>NUCLEOTIDE SEQUENCE [LARGE SCALE GENOMIC DNA]</scope>
    <source>
        <strain evidence="1 2">56AF</strain>
    </source>
</reference>
<comment type="caution">
    <text evidence="1">The sequence shown here is derived from an EMBL/GenBank/DDBJ whole genome shotgun (WGS) entry which is preliminary data.</text>
</comment>
<dbReference type="SUPFAM" id="SSF46894">
    <property type="entry name" value="C-terminal effector domain of the bipartite response regulators"/>
    <property type="match status" value="1"/>
</dbReference>
<accession>A0A2S9WYX8</accession>
<dbReference type="GO" id="GO:0006355">
    <property type="term" value="P:regulation of DNA-templated transcription"/>
    <property type="evidence" value="ECO:0007669"/>
    <property type="project" value="InterPro"/>
</dbReference>
<sequence>SAAMFEHDLGLDILPPRPAYATLELIEWLQGAQTPNDLAHWFGALRETLPWLPPATLVVTSLRRHHDPLRFVAQSFAEDGWYLLCEKAGVIDTLPALADTFLSDEPVFWSPILAHDMRDEPEYADIQHLAEKRHLTHGQAWLQCSQISRVVFTLDGRIAESDLMVITLARLLWPALRQACRRLLLLHDPLGGLPAEQAQAIRLLAQGKTLHQISVALSLSDVGAAKLLQTACERFDVADTTALLALTTAPARLYC</sequence>
<dbReference type="InterPro" id="IPR016032">
    <property type="entry name" value="Sig_transdc_resp-reg_C-effctor"/>
</dbReference>
<name>A0A2S9WYX8_9NEIS</name>
<proteinExistence type="predicted"/>
<evidence type="ECO:0000313" key="1">
    <source>
        <dbReference type="EMBL" id="PRP68664.1"/>
    </source>
</evidence>
<protein>
    <submittedName>
        <fullName evidence="1">Uncharacterized protein</fullName>
    </submittedName>
</protein>
<evidence type="ECO:0000313" key="2">
    <source>
        <dbReference type="Proteomes" id="UP000239469"/>
    </source>
</evidence>
<dbReference type="EMBL" id="MTBD01000076">
    <property type="protein sequence ID" value="PRP68664.1"/>
    <property type="molecule type" value="Genomic_DNA"/>
</dbReference>
<dbReference type="RefSeq" id="WP_223253609.1">
    <property type="nucleotide sequence ID" value="NZ_MTBD01000076.1"/>
</dbReference>
<organism evidence="1 2">
    <name type="scientific">Chromobacterium amazonense</name>
    <dbReference type="NCBI Taxonomy" id="1382803"/>
    <lineage>
        <taxon>Bacteria</taxon>
        <taxon>Pseudomonadati</taxon>
        <taxon>Pseudomonadota</taxon>
        <taxon>Betaproteobacteria</taxon>
        <taxon>Neisseriales</taxon>
        <taxon>Chromobacteriaceae</taxon>
        <taxon>Chromobacterium</taxon>
    </lineage>
</organism>
<feature type="non-terminal residue" evidence="1">
    <location>
        <position position="1"/>
    </location>
</feature>